<sequence>MLHLDIFGRAGTRRPLDIQRLIVLCNGRELRIYITHRSYPQYLAPSDTSFFAEATFGPVHRTEGGTPCRQRVPTCSVILPVVTTYVDGNGLDYHERRITRPSLCGVHILLTYYSDSHFYEPNPGCACSVCVGTDVLYTIVSHDSCIIVHSYRRSNRP</sequence>
<dbReference type="AlphaFoldDB" id="A0A9P5X9Z0"/>
<protein>
    <submittedName>
        <fullName evidence="1">Uncharacterized protein</fullName>
    </submittedName>
</protein>
<evidence type="ECO:0000313" key="1">
    <source>
        <dbReference type="EMBL" id="KAF9447163.1"/>
    </source>
</evidence>
<accession>A0A9P5X9Z0</accession>
<organism evidence="1 2">
    <name type="scientific">Macrolepiota fuliginosa MF-IS2</name>
    <dbReference type="NCBI Taxonomy" id="1400762"/>
    <lineage>
        <taxon>Eukaryota</taxon>
        <taxon>Fungi</taxon>
        <taxon>Dikarya</taxon>
        <taxon>Basidiomycota</taxon>
        <taxon>Agaricomycotina</taxon>
        <taxon>Agaricomycetes</taxon>
        <taxon>Agaricomycetidae</taxon>
        <taxon>Agaricales</taxon>
        <taxon>Agaricineae</taxon>
        <taxon>Agaricaceae</taxon>
        <taxon>Macrolepiota</taxon>
    </lineage>
</organism>
<gene>
    <name evidence="1" type="ORF">P691DRAFT_139049</name>
</gene>
<dbReference type="EMBL" id="MU151212">
    <property type="protein sequence ID" value="KAF9447163.1"/>
    <property type="molecule type" value="Genomic_DNA"/>
</dbReference>
<comment type="caution">
    <text evidence="1">The sequence shown here is derived from an EMBL/GenBank/DDBJ whole genome shotgun (WGS) entry which is preliminary data.</text>
</comment>
<evidence type="ECO:0000313" key="2">
    <source>
        <dbReference type="Proteomes" id="UP000807342"/>
    </source>
</evidence>
<name>A0A9P5X9Z0_9AGAR</name>
<reference evidence="1" key="1">
    <citation type="submission" date="2020-11" db="EMBL/GenBank/DDBJ databases">
        <authorList>
            <consortium name="DOE Joint Genome Institute"/>
            <person name="Ahrendt S."/>
            <person name="Riley R."/>
            <person name="Andreopoulos W."/>
            <person name="Labutti K."/>
            <person name="Pangilinan J."/>
            <person name="Ruiz-Duenas F.J."/>
            <person name="Barrasa J.M."/>
            <person name="Sanchez-Garcia M."/>
            <person name="Camarero S."/>
            <person name="Miyauchi S."/>
            <person name="Serrano A."/>
            <person name="Linde D."/>
            <person name="Babiker R."/>
            <person name="Drula E."/>
            <person name="Ayuso-Fernandez I."/>
            <person name="Pacheco R."/>
            <person name="Padilla G."/>
            <person name="Ferreira P."/>
            <person name="Barriuso J."/>
            <person name="Kellner H."/>
            <person name="Castanera R."/>
            <person name="Alfaro M."/>
            <person name="Ramirez L."/>
            <person name="Pisabarro A.G."/>
            <person name="Kuo A."/>
            <person name="Tritt A."/>
            <person name="Lipzen A."/>
            <person name="He G."/>
            <person name="Yan M."/>
            <person name="Ng V."/>
            <person name="Cullen D."/>
            <person name="Martin F."/>
            <person name="Rosso M.-N."/>
            <person name="Henrissat B."/>
            <person name="Hibbett D."/>
            <person name="Martinez A.T."/>
            <person name="Grigoriev I.V."/>
        </authorList>
    </citation>
    <scope>NUCLEOTIDE SEQUENCE</scope>
    <source>
        <strain evidence="1">MF-IS2</strain>
    </source>
</reference>
<dbReference type="Proteomes" id="UP000807342">
    <property type="component" value="Unassembled WGS sequence"/>
</dbReference>
<proteinExistence type="predicted"/>
<keyword evidence="2" id="KW-1185">Reference proteome</keyword>